<dbReference type="Proteomes" id="UP000231383">
    <property type="component" value="Unassembled WGS sequence"/>
</dbReference>
<dbReference type="EMBL" id="PFSC01000011">
    <property type="protein sequence ID" value="PJC34120.1"/>
    <property type="molecule type" value="Genomic_DNA"/>
</dbReference>
<proteinExistence type="predicted"/>
<keyword evidence="1" id="KW-0472">Membrane</keyword>
<evidence type="ECO:0000313" key="3">
    <source>
        <dbReference type="Proteomes" id="UP000231383"/>
    </source>
</evidence>
<keyword evidence="1" id="KW-1133">Transmembrane helix</keyword>
<evidence type="ECO:0000256" key="1">
    <source>
        <dbReference type="SAM" id="Phobius"/>
    </source>
</evidence>
<evidence type="ECO:0008006" key="4">
    <source>
        <dbReference type="Google" id="ProtNLM"/>
    </source>
</evidence>
<keyword evidence="1" id="KW-0812">Transmembrane</keyword>
<accession>A0A2M8F4E4</accession>
<protein>
    <recommendedName>
        <fullName evidence="4">DUF4367 domain-containing protein</fullName>
    </recommendedName>
</protein>
<dbReference type="AlphaFoldDB" id="A0A2M8F4E4"/>
<reference evidence="3" key="1">
    <citation type="submission" date="2017-09" db="EMBL/GenBank/DDBJ databases">
        <title>Depth-based differentiation of microbial function through sediment-hosted aquifers and enrichment of novel symbionts in the deep terrestrial subsurface.</title>
        <authorList>
            <person name="Probst A.J."/>
            <person name="Ladd B."/>
            <person name="Jarett J.K."/>
            <person name="Geller-Mcgrath D.E."/>
            <person name="Sieber C.M.K."/>
            <person name="Emerson J.B."/>
            <person name="Anantharaman K."/>
            <person name="Thomas B.C."/>
            <person name="Malmstrom R."/>
            <person name="Stieglmeier M."/>
            <person name="Klingl A."/>
            <person name="Woyke T."/>
            <person name="Ryan C.M."/>
            <person name="Banfield J.F."/>
        </authorList>
    </citation>
    <scope>NUCLEOTIDE SEQUENCE [LARGE SCALE GENOMIC DNA]</scope>
</reference>
<feature type="transmembrane region" description="Helical" evidence="1">
    <location>
        <begin position="6"/>
        <end position="26"/>
    </location>
</feature>
<gene>
    <name evidence="2" type="ORF">CO051_00430</name>
</gene>
<sequence>MNKKYIRIVISAVTLIVVAWTLIPLASKYLNPPKYAPKGYHVDFDSKIENATRVITLKDSGDKHTIGISQSAEDLSACNGEMRTIIETQVCWGLKLPSTNDLIITWKKNGYTYIVKTNDSLSIDDVASMISNL</sequence>
<evidence type="ECO:0000313" key="2">
    <source>
        <dbReference type="EMBL" id="PJC34120.1"/>
    </source>
</evidence>
<comment type="caution">
    <text evidence="2">The sequence shown here is derived from an EMBL/GenBank/DDBJ whole genome shotgun (WGS) entry which is preliminary data.</text>
</comment>
<organism evidence="2 3">
    <name type="scientific">Candidatus Roizmanbacteria bacterium CG_4_9_14_0_2_um_filter_39_13</name>
    <dbReference type="NCBI Taxonomy" id="1974839"/>
    <lineage>
        <taxon>Bacteria</taxon>
        <taxon>Candidatus Roizmaniibacteriota</taxon>
    </lineage>
</organism>
<name>A0A2M8F4E4_9BACT</name>